<dbReference type="NCBIfam" id="NF003610">
    <property type="entry name" value="PRK05257.3-1"/>
    <property type="match status" value="1"/>
</dbReference>
<dbReference type="STRING" id="1178516.AWR27_04185"/>
<evidence type="ECO:0000256" key="4">
    <source>
        <dbReference type="ARBA" id="ARBA00006389"/>
    </source>
</evidence>
<proteinExistence type="inferred from homology"/>
<dbReference type="NCBIfam" id="NF003611">
    <property type="entry name" value="PRK05257.3-2"/>
    <property type="match status" value="1"/>
</dbReference>
<sequence length="510" mass="56395">MAKHTNTTEKGPDVLLIGAGIMSATLGVLLKELEPSLTIDIYERLDKAAAESSDAWNNAGTGHSAFCELNYTPEREDGTIETPKAVKIAESFEQSKQFWAHLVENGFLNDAPGFIRSIPHMSFVWGDENVRYLHKRYDALQQNHLFHGMQYSEDPAHLADWMPLVMEGRDPAQPVAATRMDIGTDVNFGALTRCMFAKLQEMPGVTMHFGYDVRDLWRSKSLGGWKVRVENLTTGATRDVQAGFVFIGAGGGSLRLLEKSDIPESRGYGGFPVGGQWLKCTNRDVVERHHAKVYGKASVGAPPMSVPHLDTRMIDGKQELLFGPYAGFSTKFLKHGSYLDLPKSIQLSNMAPMLMAGLHNIPLTKYLIQQVMQSPEDRLAALKEYFPEAQMDDWELEIAGQRVQVIKKDDEEGGVLEFGTEVVSAADGSIAALLGASPGASTAVSIMLDLMTKCFPTQIASPDWQQKLREMIPSYGQSLAKNAELTRQLREQTSRILGLTMDEQTPEVTR</sequence>
<dbReference type="SUPFAM" id="SSF51905">
    <property type="entry name" value="FAD/NAD(P)-binding domain"/>
    <property type="match status" value="1"/>
</dbReference>
<keyword evidence="8 9" id="KW-0560">Oxidoreductase</keyword>
<dbReference type="NCBIfam" id="NF003606">
    <property type="entry name" value="PRK05257.2-1"/>
    <property type="match status" value="1"/>
</dbReference>
<accession>A0A1P9X3T4</accession>
<dbReference type="NCBIfam" id="NF003608">
    <property type="entry name" value="PRK05257.2-4"/>
    <property type="match status" value="1"/>
</dbReference>
<dbReference type="NCBIfam" id="NF009875">
    <property type="entry name" value="PRK13339.1"/>
    <property type="match status" value="1"/>
</dbReference>
<dbReference type="HAMAP" id="MF_00212">
    <property type="entry name" value="MQO"/>
    <property type="match status" value="1"/>
</dbReference>
<dbReference type="EC" id="1.1.5.4" evidence="9"/>
<organism evidence="10 11">
    <name type="scientific">Spirosoma montaniterrae</name>
    <dbReference type="NCBI Taxonomy" id="1178516"/>
    <lineage>
        <taxon>Bacteria</taxon>
        <taxon>Pseudomonadati</taxon>
        <taxon>Bacteroidota</taxon>
        <taxon>Cytophagia</taxon>
        <taxon>Cytophagales</taxon>
        <taxon>Cytophagaceae</taxon>
        <taxon>Spirosoma</taxon>
    </lineage>
</organism>
<keyword evidence="6 9" id="KW-0285">Flavoprotein</keyword>
<dbReference type="NCBIfam" id="NF003603">
    <property type="entry name" value="PRK05257.1-1"/>
    <property type="match status" value="1"/>
</dbReference>
<keyword evidence="5 9" id="KW-0816">Tricarboxylic acid cycle</keyword>
<dbReference type="NCBIfam" id="TIGR01320">
    <property type="entry name" value="mal_quin_oxido"/>
    <property type="match status" value="1"/>
</dbReference>
<evidence type="ECO:0000256" key="2">
    <source>
        <dbReference type="ARBA" id="ARBA00001974"/>
    </source>
</evidence>
<evidence type="ECO:0000256" key="7">
    <source>
        <dbReference type="ARBA" id="ARBA00022827"/>
    </source>
</evidence>
<dbReference type="NCBIfam" id="NF003614">
    <property type="entry name" value="PRK05257.3-5"/>
    <property type="match status" value="1"/>
</dbReference>
<evidence type="ECO:0000256" key="3">
    <source>
        <dbReference type="ARBA" id="ARBA00005012"/>
    </source>
</evidence>
<dbReference type="UniPathway" id="UPA00223">
    <property type="reaction ID" value="UER01008"/>
</dbReference>
<dbReference type="GO" id="GO:0008924">
    <property type="term" value="F:L-malate dehydrogenase (quinone) activity"/>
    <property type="evidence" value="ECO:0007669"/>
    <property type="project" value="UniProtKB-UniRule"/>
</dbReference>
<dbReference type="InterPro" id="IPR006231">
    <property type="entry name" value="MQO"/>
</dbReference>
<dbReference type="NCBIfam" id="NF003612">
    <property type="entry name" value="PRK05257.3-3"/>
    <property type="match status" value="1"/>
</dbReference>
<dbReference type="GO" id="GO:0047545">
    <property type="term" value="F:(S)-2-hydroxyglutarate dehydrogenase activity"/>
    <property type="evidence" value="ECO:0007669"/>
    <property type="project" value="TreeGrafter"/>
</dbReference>
<evidence type="ECO:0000313" key="10">
    <source>
        <dbReference type="EMBL" id="AQG82304.1"/>
    </source>
</evidence>
<dbReference type="GO" id="GO:0006099">
    <property type="term" value="P:tricarboxylic acid cycle"/>
    <property type="evidence" value="ECO:0007669"/>
    <property type="project" value="UniProtKB-UniRule"/>
</dbReference>
<comment type="cofactor">
    <cofactor evidence="2 9">
        <name>FAD</name>
        <dbReference type="ChEBI" id="CHEBI:57692"/>
    </cofactor>
</comment>
<dbReference type="Proteomes" id="UP000187941">
    <property type="component" value="Chromosome"/>
</dbReference>
<gene>
    <name evidence="9" type="primary">mqo</name>
    <name evidence="10" type="ORF">AWR27_04185</name>
</gene>
<protein>
    <recommendedName>
        <fullName evidence="9">Probable malate:quinone oxidoreductase</fullName>
        <ecNumber evidence="9">1.1.5.4</ecNumber>
    </recommendedName>
    <alternativeName>
        <fullName evidence="9">MQO</fullName>
    </alternativeName>
    <alternativeName>
        <fullName evidence="9">Malate dehydrogenase [quinone]</fullName>
    </alternativeName>
</protein>
<dbReference type="AlphaFoldDB" id="A0A1P9X3T4"/>
<evidence type="ECO:0000313" key="11">
    <source>
        <dbReference type="Proteomes" id="UP000187941"/>
    </source>
</evidence>
<evidence type="ECO:0000256" key="1">
    <source>
        <dbReference type="ARBA" id="ARBA00001139"/>
    </source>
</evidence>
<dbReference type="PANTHER" id="PTHR43104">
    <property type="entry name" value="L-2-HYDROXYGLUTARATE DEHYDROGENASE, MITOCHONDRIAL"/>
    <property type="match status" value="1"/>
</dbReference>
<dbReference type="KEGG" id="smon:AWR27_04185"/>
<dbReference type="NCBIfam" id="NF003613">
    <property type="entry name" value="PRK05257.3-4"/>
    <property type="match status" value="1"/>
</dbReference>
<dbReference type="Pfam" id="PF06039">
    <property type="entry name" value="Mqo"/>
    <property type="match status" value="1"/>
</dbReference>
<reference evidence="10 11" key="1">
    <citation type="submission" date="2016-01" db="EMBL/GenBank/DDBJ databases">
        <authorList>
            <person name="Oliw E.H."/>
        </authorList>
    </citation>
    <scope>NUCLEOTIDE SEQUENCE [LARGE SCALE GENOMIC DNA]</scope>
    <source>
        <strain evidence="10 11">DY10</strain>
    </source>
</reference>
<evidence type="ECO:0000256" key="8">
    <source>
        <dbReference type="ARBA" id="ARBA00023002"/>
    </source>
</evidence>
<evidence type="ECO:0000256" key="6">
    <source>
        <dbReference type="ARBA" id="ARBA00022630"/>
    </source>
</evidence>
<evidence type="ECO:0000256" key="5">
    <source>
        <dbReference type="ARBA" id="ARBA00022532"/>
    </source>
</evidence>
<comment type="similarity">
    <text evidence="4 9">Belongs to the MQO family.</text>
</comment>
<dbReference type="InterPro" id="IPR036188">
    <property type="entry name" value="FAD/NAD-bd_sf"/>
</dbReference>
<dbReference type="PANTHER" id="PTHR43104:SF2">
    <property type="entry name" value="L-2-HYDROXYGLUTARATE DEHYDROGENASE, MITOCHONDRIAL"/>
    <property type="match status" value="1"/>
</dbReference>
<comment type="pathway">
    <text evidence="3 9">Carbohydrate metabolism; tricarboxylic acid cycle; oxaloacetate from (S)-malate (quinone route): step 1/1.</text>
</comment>
<comment type="catalytic activity">
    <reaction evidence="1 9">
        <text>(S)-malate + a quinone = a quinol + oxaloacetate</text>
        <dbReference type="Rhea" id="RHEA:46012"/>
        <dbReference type="ChEBI" id="CHEBI:15589"/>
        <dbReference type="ChEBI" id="CHEBI:16452"/>
        <dbReference type="ChEBI" id="CHEBI:24646"/>
        <dbReference type="ChEBI" id="CHEBI:132124"/>
        <dbReference type="EC" id="1.1.5.4"/>
    </reaction>
</comment>
<keyword evidence="11" id="KW-1185">Reference proteome</keyword>
<dbReference type="EMBL" id="CP014263">
    <property type="protein sequence ID" value="AQG82304.1"/>
    <property type="molecule type" value="Genomic_DNA"/>
</dbReference>
<name>A0A1P9X3T4_9BACT</name>
<dbReference type="NCBIfam" id="NF003605">
    <property type="entry name" value="PRK05257.1-4"/>
    <property type="match status" value="1"/>
</dbReference>
<dbReference type="NCBIfam" id="NF003609">
    <property type="entry name" value="PRK05257.2-5"/>
    <property type="match status" value="1"/>
</dbReference>
<evidence type="ECO:0000256" key="9">
    <source>
        <dbReference type="HAMAP-Rule" id="MF_00212"/>
    </source>
</evidence>
<keyword evidence="7 9" id="KW-0274">FAD</keyword>